<feature type="domain" description="Metallo-beta-lactamase" evidence="1">
    <location>
        <begin position="55"/>
        <end position="256"/>
    </location>
</feature>
<dbReference type="InterPro" id="IPR001279">
    <property type="entry name" value="Metallo-B-lactamas"/>
</dbReference>
<dbReference type="PANTHER" id="PTHR46504">
    <property type="entry name" value="TRNASE Z TRZ1"/>
    <property type="match status" value="1"/>
</dbReference>
<reference evidence="2" key="1">
    <citation type="submission" date="2017-04" db="EMBL/GenBank/DDBJ databases">
        <title>Population genomics of picophytoplankton unveils novel chromosome hypervariability.</title>
        <authorList>
            <consortium name="DOE Joint Genome Institute"/>
            <person name="Blanc-Mathieu R."/>
            <person name="Krasovec M."/>
            <person name="Hebrard M."/>
            <person name="Yau S."/>
            <person name="Desgranges E."/>
            <person name="Martin J."/>
            <person name="Schackwitz W."/>
            <person name="Kuo A."/>
            <person name="Salin G."/>
            <person name="Donnadieu C."/>
            <person name="Desdevises Y."/>
            <person name="Sanchez-Ferandin S."/>
            <person name="Moreau H."/>
            <person name="Rivals E."/>
            <person name="Grigoriev I.V."/>
            <person name="Grimsley N."/>
            <person name="Eyre-Walker A."/>
            <person name="Piganeau G."/>
        </authorList>
    </citation>
    <scope>NUCLEOTIDE SEQUENCE [LARGE SCALE GENOMIC DNA]</scope>
    <source>
        <strain evidence="2">RCC 1115</strain>
    </source>
</reference>
<proteinExistence type="predicted"/>
<dbReference type="Pfam" id="PF12706">
    <property type="entry name" value="Lactamase_B_2"/>
    <property type="match status" value="1"/>
</dbReference>
<protein>
    <submittedName>
        <fullName evidence="2">RNase Z</fullName>
    </submittedName>
</protein>
<accession>A0A1Y5I1Z2</accession>
<dbReference type="SUPFAM" id="SSF56281">
    <property type="entry name" value="Metallo-hydrolase/oxidoreductase"/>
    <property type="match status" value="1"/>
</dbReference>
<dbReference type="PANTHER" id="PTHR46504:SF2">
    <property type="entry name" value="TRNASE Z TRZ1"/>
    <property type="match status" value="1"/>
</dbReference>
<dbReference type="InterPro" id="IPR036866">
    <property type="entry name" value="RibonucZ/Hydroxyglut_hydro"/>
</dbReference>
<gene>
    <name evidence="2" type="ORF">BE221DRAFT_147469</name>
</gene>
<dbReference type="AlphaFoldDB" id="A0A1Y5I1Z2"/>
<organism evidence="2">
    <name type="scientific">Ostreococcus tauri</name>
    <name type="common">Marine green alga</name>
    <dbReference type="NCBI Taxonomy" id="70448"/>
    <lineage>
        <taxon>Eukaryota</taxon>
        <taxon>Viridiplantae</taxon>
        <taxon>Chlorophyta</taxon>
        <taxon>Mamiellophyceae</taxon>
        <taxon>Mamiellales</taxon>
        <taxon>Bathycoccaceae</taxon>
        <taxon>Ostreococcus</taxon>
    </lineage>
</organism>
<evidence type="ECO:0000259" key="1">
    <source>
        <dbReference type="Pfam" id="PF12706"/>
    </source>
</evidence>
<dbReference type="eggNOG" id="ENOG502QVD0">
    <property type="taxonomic scope" value="Eukaryota"/>
</dbReference>
<sequence>MAREGTGRGRFTEHVVAGYEIEGISVGGQQTSVIVPRLSLCFDSGRCPQRSVYADHMCVSHTHMDHIGGCGMYVATRGLLKLSPPKILLPKRCVDAFATFMDAMRALDDSELRHEAIGIEPGERFAMSKLFEIAPFKTTHPVPSQGYIVYGTKQKLKSEYAGLDGGDIKKLRENGVIVTDKVEVPEVAFTGDTTAAWIDDPANVDALRAKLLIMECTFVDDSVSKEDAEEYGHTHIDDLISRADKFENEGILLIHFSARYKAEEVRRALEARLPKKLFDKTTPMLVGYD</sequence>
<evidence type="ECO:0000313" key="2">
    <source>
        <dbReference type="EMBL" id="OUS43518.1"/>
    </source>
</evidence>
<dbReference type="EMBL" id="KZ155831">
    <property type="protein sequence ID" value="OUS43518.1"/>
    <property type="molecule type" value="Genomic_DNA"/>
</dbReference>
<dbReference type="Proteomes" id="UP000195557">
    <property type="component" value="Unassembled WGS sequence"/>
</dbReference>
<dbReference type="Gene3D" id="3.60.15.10">
    <property type="entry name" value="Ribonuclease Z/Hydroxyacylglutathione hydrolase-like"/>
    <property type="match status" value="1"/>
</dbReference>
<name>A0A1Y5I1Z2_OSTTA</name>